<protein>
    <submittedName>
        <fullName evidence="1">Uncharacterized protein</fullName>
    </submittedName>
</protein>
<organism evidence="1 2">
    <name type="scientific">Somion occarium</name>
    <dbReference type="NCBI Taxonomy" id="3059160"/>
    <lineage>
        <taxon>Eukaryota</taxon>
        <taxon>Fungi</taxon>
        <taxon>Dikarya</taxon>
        <taxon>Basidiomycota</taxon>
        <taxon>Agaricomycotina</taxon>
        <taxon>Agaricomycetes</taxon>
        <taxon>Polyporales</taxon>
        <taxon>Cerrenaceae</taxon>
        <taxon>Somion</taxon>
    </lineage>
</organism>
<dbReference type="EMBL" id="OZ037944">
    <property type="protein sequence ID" value="CAL1695483.1"/>
    <property type="molecule type" value="Genomic_DNA"/>
</dbReference>
<name>A0ABP1CLB9_9APHY</name>
<evidence type="ECO:0000313" key="2">
    <source>
        <dbReference type="Proteomes" id="UP001497453"/>
    </source>
</evidence>
<reference evidence="2" key="1">
    <citation type="submission" date="2024-04" db="EMBL/GenBank/DDBJ databases">
        <authorList>
            <person name="Shaw F."/>
            <person name="Minotto A."/>
        </authorList>
    </citation>
    <scope>NUCLEOTIDE SEQUENCE [LARGE SCALE GENOMIC DNA]</scope>
</reference>
<gene>
    <name evidence="1" type="ORF">GFSPODELE1_LOCUS772</name>
</gene>
<evidence type="ECO:0000313" key="1">
    <source>
        <dbReference type="EMBL" id="CAL1695483.1"/>
    </source>
</evidence>
<sequence length="121" mass="13880">MKKAERVLFCMLVSYRDTLCLMVTLVAVALASTRTLILRVIDAHIQSSLLNIEARFCETFINFGGLSGCGDHDGNGRRWIEEREEMLLQGSEDILFRDGLESLKQFNIEVLRYPLQRLIDE</sequence>
<keyword evidence="2" id="KW-1185">Reference proteome</keyword>
<accession>A0ABP1CLB9</accession>
<dbReference type="Proteomes" id="UP001497453">
    <property type="component" value="Chromosome 1"/>
</dbReference>
<proteinExistence type="predicted"/>